<protein>
    <submittedName>
        <fullName evidence="5">Fatty acid--CoA ligase</fullName>
    </submittedName>
</protein>
<dbReference type="AlphaFoldDB" id="A0A1A3L4D6"/>
<dbReference type="InterPro" id="IPR025110">
    <property type="entry name" value="AMP-bd_C"/>
</dbReference>
<dbReference type="PROSITE" id="PS00455">
    <property type="entry name" value="AMP_BINDING"/>
    <property type="match status" value="1"/>
</dbReference>
<name>A0A1A3L4D6_MYCAS</name>
<accession>A0A1A3L4D6</accession>
<proteinExistence type="inferred from homology"/>
<dbReference type="SUPFAM" id="SSF56801">
    <property type="entry name" value="Acetyl-CoA synthetase-like"/>
    <property type="match status" value="1"/>
</dbReference>
<dbReference type="Pfam" id="PF00501">
    <property type="entry name" value="AMP-binding"/>
    <property type="match status" value="1"/>
</dbReference>
<reference evidence="5 6" key="1">
    <citation type="submission" date="2016-06" db="EMBL/GenBank/DDBJ databases">
        <authorList>
            <person name="Kjaerup R.B."/>
            <person name="Dalgaard T.S."/>
            <person name="Juul-Madsen H.R."/>
        </authorList>
    </citation>
    <scope>NUCLEOTIDE SEQUENCE [LARGE SCALE GENOMIC DNA]</scope>
    <source>
        <strain evidence="5 6">1276495.2</strain>
    </source>
</reference>
<keyword evidence="2 5" id="KW-0436">Ligase</keyword>
<organism evidence="5 6">
    <name type="scientific">Mycobacterium asiaticum</name>
    <dbReference type="NCBI Taxonomy" id="1790"/>
    <lineage>
        <taxon>Bacteria</taxon>
        <taxon>Bacillati</taxon>
        <taxon>Actinomycetota</taxon>
        <taxon>Actinomycetes</taxon>
        <taxon>Mycobacteriales</taxon>
        <taxon>Mycobacteriaceae</taxon>
        <taxon>Mycobacterium</taxon>
    </lineage>
</organism>
<dbReference type="PANTHER" id="PTHR43201">
    <property type="entry name" value="ACYL-COA SYNTHETASE"/>
    <property type="match status" value="1"/>
</dbReference>
<evidence type="ECO:0000313" key="5">
    <source>
        <dbReference type="EMBL" id="OBJ91036.1"/>
    </source>
</evidence>
<dbReference type="GO" id="GO:0031956">
    <property type="term" value="F:medium-chain fatty acid-CoA ligase activity"/>
    <property type="evidence" value="ECO:0007669"/>
    <property type="project" value="TreeGrafter"/>
</dbReference>
<dbReference type="InterPro" id="IPR045851">
    <property type="entry name" value="AMP-bd_C_sf"/>
</dbReference>
<dbReference type="NCBIfam" id="NF005801">
    <property type="entry name" value="PRK07656.1"/>
    <property type="match status" value="1"/>
</dbReference>
<dbReference type="Gene3D" id="3.30.300.30">
    <property type="match status" value="1"/>
</dbReference>
<feature type="domain" description="AMP-dependent synthetase/ligase" evidence="3">
    <location>
        <begin position="17"/>
        <end position="389"/>
    </location>
</feature>
<dbReference type="InterPro" id="IPR000873">
    <property type="entry name" value="AMP-dep_synth/lig_dom"/>
</dbReference>
<gene>
    <name evidence="5" type="ORF">A5640_02180</name>
</gene>
<evidence type="ECO:0000259" key="4">
    <source>
        <dbReference type="Pfam" id="PF13193"/>
    </source>
</evidence>
<dbReference type="InterPro" id="IPR020845">
    <property type="entry name" value="AMP-binding_CS"/>
</dbReference>
<comment type="similarity">
    <text evidence="1">Belongs to the ATP-dependent AMP-binding enzyme family.</text>
</comment>
<evidence type="ECO:0000256" key="1">
    <source>
        <dbReference type="ARBA" id="ARBA00006432"/>
    </source>
</evidence>
<dbReference type="EMBL" id="LZLM01000002">
    <property type="protein sequence ID" value="OBJ91036.1"/>
    <property type="molecule type" value="Genomic_DNA"/>
</dbReference>
<dbReference type="Proteomes" id="UP000093925">
    <property type="component" value="Unassembled WGS sequence"/>
</dbReference>
<dbReference type="GO" id="GO:0006631">
    <property type="term" value="P:fatty acid metabolic process"/>
    <property type="evidence" value="ECO:0007669"/>
    <property type="project" value="TreeGrafter"/>
</dbReference>
<evidence type="ECO:0000256" key="2">
    <source>
        <dbReference type="ARBA" id="ARBA00022598"/>
    </source>
</evidence>
<dbReference type="Gene3D" id="3.40.50.12780">
    <property type="entry name" value="N-terminal domain of ligase-like"/>
    <property type="match status" value="1"/>
</dbReference>
<evidence type="ECO:0000313" key="6">
    <source>
        <dbReference type="Proteomes" id="UP000093925"/>
    </source>
</evidence>
<sequence>MNKRYDVHWRSAPALTQQAARRFGADVALVEGDSRRTFIQLAADVRAATAAALAAGIMPGERVAIWAPNSGAWLTAALGIQGAGAVLVPVNTRFKAAEAAHVLRASRARVLVTVNGFLGTDYEVMLRESGEELPDLHTVVVLSGPALRPGTRTWRDFLDAGEAVPRPAVLAAIDAVGPDDEADILFTSGTTGRPKGVATTHGQNLRCFGIYTEAIGLRRGDRYLIVNPFFHSFGYKAGFLACLMRGAMILPVAVFDANRLGELVAAQRITVLPGPPTLLQSLLDQRHDSDLSSLRLTVTGAADIPVELIHRLRRHHIFETVLTAYGLTESSGVVSVSSPDDAPEVIARWSGRVIDGVEARIVDEHGATLPPGELGEIVVRGFNVMRGYLDDPVATAQVIDEFGWLHTGDLGIADPHGRLRVAGRKKDMFIVGGFNAYPAEIEDLLLGHPGIARAAVVGVPDERLGEVGAAFVVPASGAELYPDQVIDWARTHMANYKVPRRVVLVEELPLNAANKVDKLTLAEWARSAVPIPSRN</sequence>
<feature type="domain" description="AMP-binding enzyme C-terminal" evidence="4">
    <location>
        <begin position="440"/>
        <end position="515"/>
    </location>
</feature>
<evidence type="ECO:0000259" key="3">
    <source>
        <dbReference type="Pfam" id="PF00501"/>
    </source>
</evidence>
<dbReference type="PANTHER" id="PTHR43201:SF5">
    <property type="entry name" value="MEDIUM-CHAIN ACYL-COA LIGASE ACSF2, MITOCHONDRIAL"/>
    <property type="match status" value="1"/>
</dbReference>
<comment type="caution">
    <text evidence="5">The sequence shown here is derived from an EMBL/GenBank/DDBJ whole genome shotgun (WGS) entry which is preliminary data.</text>
</comment>
<dbReference type="InterPro" id="IPR042099">
    <property type="entry name" value="ANL_N_sf"/>
</dbReference>
<dbReference type="Pfam" id="PF13193">
    <property type="entry name" value="AMP-binding_C"/>
    <property type="match status" value="1"/>
</dbReference>